<dbReference type="CDD" id="cd16830">
    <property type="entry name" value="HemS-like_N"/>
    <property type="match status" value="1"/>
</dbReference>
<dbReference type="RefSeq" id="WP_092672693.1">
    <property type="nucleotide sequence ID" value="NZ_FOGC01000002.1"/>
</dbReference>
<dbReference type="Pfam" id="PF05171">
    <property type="entry name" value="HemS"/>
    <property type="match status" value="2"/>
</dbReference>
<dbReference type="Gene3D" id="3.40.1570.10">
    <property type="entry name" value="HemS/ChuS/ChuX like domains"/>
    <property type="match status" value="2"/>
</dbReference>
<feature type="domain" description="Haemin-degrading HemS/ChuX" evidence="1">
    <location>
        <begin position="205"/>
        <end position="336"/>
    </location>
</feature>
<evidence type="ECO:0000313" key="3">
    <source>
        <dbReference type="Proteomes" id="UP000242515"/>
    </source>
</evidence>
<dbReference type="STRING" id="988801.SAMN05216522_10279"/>
<proteinExistence type="predicted"/>
<dbReference type="AlphaFoldDB" id="A0A1H9EW68"/>
<dbReference type="EMBL" id="FOGC01000002">
    <property type="protein sequence ID" value="SEQ29901.1"/>
    <property type="molecule type" value="Genomic_DNA"/>
</dbReference>
<dbReference type="Proteomes" id="UP000242515">
    <property type="component" value="Unassembled WGS sequence"/>
</dbReference>
<gene>
    <name evidence="2" type="ORF">SAMN05216522_10279</name>
</gene>
<reference evidence="3" key="1">
    <citation type="submission" date="2016-10" db="EMBL/GenBank/DDBJ databases">
        <authorList>
            <person name="Varghese N."/>
            <person name="Submissions S."/>
        </authorList>
    </citation>
    <scope>NUCLEOTIDE SEQUENCE [LARGE SCALE GENOMIC DNA]</scope>
    <source>
        <strain evidence="3">8N4</strain>
    </source>
</reference>
<organism evidence="2 3">
    <name type="scientific">Rosenbergiella nectarea</name>
    <dbReference type="NCBI Taxonomy" id="988801"/>
    <lineage>
        <taxon>Bacteria</taxon>
        <taxon>Pseudomonadati</taxon>
        <taxon>Pseudomonadota</taxon>
        <taxon>Gammaproteobacteria</taxon>
        <taxon>Enterobacterales</taxon>
        <taxon>Erwiniaceae</taxon>
        <taxon>Rosenbergiella</taxon>
    </lineage>
</organism>
<dbReference type="InterPro" id="IPR053733">
    <property type="entry name" value="Heme_Transport_Util_sf"/>
</dbReference>
<feature type="domain" description="Haemin-degrading HemS/ChuX" evidence="1">
    <location>
        <begin position="29"/>
        <end position="155"/>
    </location>
</feature>
<keyword evidence="3" id="KW-1185">Reference proteome</keyword>
<dbReference type="SUPFAM" id="SSF144064">
    <property type="entry name" value="Heme iron utilization protein-like"/>
    <property type="match status" value="1"/>
</dbReference>
<dbReference type="CDD" id="cd16831">
    <property type="entry name" value="HemS-like_C"/>
    <property type="match status" value="1"/>
</dbReference>
<dbReference type="InterPro" id="IPR007845">
    <property type="entry name" value="HemS/ChuX_dom"/>
</dbReference>
<dbReference type="OrthoDB" id="316630at2"/>
<protein>
    <submittedName>
        <fullName evidence="2">Putative hemin transport protein</fullName>
    </submittedName>
</protein>
<sequence>MNKQYLDYLALKTEHPHLYARDLAAMMAISEAELTLTRCGHDAQFLQPEFEALLKGLAAVGEIKSLVRNDYAVHEQIGRYENLHFGPHAGLVLNPRALDQRFFPQQWHSVFALTELSASGERRSLQIFDMQGDAVVKIYTTSKTDTVAWQALISQWQQVAPATLTLQSRPAVTKPANIDPQTVEQEWRAMTDVHQFFQLLRRHQLTRQHAFKVVSDDLARQVSNDSFALLLDRVQQQQNEIMIFVGNRGCTQIFTGRLAKVVEMKGWLNIFNDHFTLHLQDKKIAETWITRKPTKDGHVTSLELFAEEGTQIAQLYGQRTEGQPEQEIWRQQLEELAGELC</sequence>
<dbReference type="GO" id="GO:0006826">
    <property type="term" value="P:iron ion transport"/>
    <property type="evidence" value="ECO:0007669"/>
    <property type="project" value="InterPro"/>
</dbReference>
<name>A0A1H9EW68_9GAMM</name>
<accession>A0A1H9EW68</accession>
<evidence type="ECO:0000259" key="1">
    <source>
        <dbReference type="Pfam" id="PF05171"/>
    </source>
</evidence>
<evidence type="ECO:0000313" key="2">
    <source>
        <dbReference type="EMBL" id="SEQ29901.1"/>
    </source>
</evidence>